<feature type="transmembrane region" description="Helical" evidence="7">
    <location>
        <begin position="95"/>
        <end position="115"/>
    </location>
</feature>
<feature type="transmembrane region" description="Helical" evidence="7">
    <location>
        <begin position="428"/>
        <end position="449"/>
    </location>
</feature>
<proteinExistence type="inferred from homology"/>
<dbReference type="EMBL" id="JBEZFP010000004">
    <property type="protein sequence ID" value="MEU8132403.1"/>
    <property type="molecule type" value="Genomic_DNA"/>
</dbReference>
<feature type="transmembrane region" description="Helical" evidence="7">
    <location>
        <begin position="127"/>
        <end position="148"/>
    </location>
</feature>
<dbReference type="InterPro" id="IPR000515">
    <property type="entry name" value="MetI-like"/>
</dbReference>
<evidence type="ECO:0000256" key="8">
    <source>
        <dbReference type="SAM" id="MobiDB-lite"/>
    </source>
</evidence>
<accession>A0ABV3D9J9</accession>
<keyword evidence="6 7" id="KW-0472">Membrane</keyword>
<dbReference type="Proteomes" id="UP001551482">
    <property type="component" value="Unassembled WGS sequence"/>
</dbReference>
<evidence type="ECO:0000256" key="1">
    <source>
        <dbReference type="ARBA" id="ARBA00004651"/>
    </source>
</evidence>
<evidence type="ECO:0000313" key="10">
    <source>
        <dbReference type="EMBL" id="MEU8132403.1"/>
    </source>
</evidence>
<sequence>MADTTDPTRIDQPPPRKPAEAAGDDSRGLGTGRLLGWLFLLPALLVLAVLVVYPIVWTLIRSLFGAEGWSDFAGLGNYQDLFTDDDTFTALKNNLIWVLVVPAVVTAFGLVFAVLTERVKFATAFKLVIFMPMAVSMLAAGIIFRLVYDRDADKGVANAALVTVHDAFSEGAPYPGARPRPNGGIDEEGGGFITAAPSGPGTPVLLPLVALPDDKIPADALPAPAAPPATGPALSGVVWLDFSRGNVGKPGQVDPGERGLPGVRVEAVRDGRTVGSATTGTDGSFTLPEEATADGPVQVRLAESNFAQSFAGYDWLGPNLITPAIIGAYVWMWAGFAMVLIAAGLAAIPRDALEAARVDGATEWQVFRRVTVPLLAPVLVVVMVTLVINVLKVFDLVYIISLGSSQKEANVLALQMYLASFGGGNNQGLGSAIGIVLFLLVLPAMLFNIRRFRRENK</sequence>
<dbReference type="PANTHER" id="PTHR43227:SF8">
    <property type="entry name" value="DIACETYLCHITOBIOSE UPTAKE SYSTEM PERMEASE PROTEIN DASB"/>
    <property type="match status" value="1"/>
</dbReference>
<protein>
    <submittedName>
        <fullName evidence="10">Sugar ABC transporter permease</fullName>
    </submittedName>
</protein>
<dbReference type="Gene3D" id="1.10.3720.10">
    <property type="entry name" value="MetI-like"/>
    <property type="match status" value="2"/>
</dbReference>
<comment type="similarity">
    <text evidence="7">Belongs to the binding-protein-dependent transport system permease family.</text>
</comment>
<organism evidence="10 11">
    <name type="scientific">Streptodolium elevatio</name>
    <dbReference type="NCBI Taxonomy" id="3157996"/>
    <lineage>
        <taxon>Bacteria</taxon>
        <taxon>Bacillati</taxon>
        <taxon>Actinomycetota</taxon>
        <taxon>Actinomycetes</taxon>
        <taxon>Kitasatosporales</taxon>
        <taxon>Streptomycetaceae</taxon>
        <taxon>Streptodolium</taxon>
    </lineage>
</organism>
<keyword evidence="11" id="KW-1185">Reference proteome</keyword>
<evidence type="ECO:0000256" key="6">
    <source>
        <dbReference type="ARBA" id="ARBA00023136"/>
    </source>
</evidence>
<name>A0ABV3D9J9_9ACTN</name>
<feature type="transmembrane region" description="Helical" evidence="7">
    <location>
        <begin position="328"/>
        <end position="349"/>
    </location>
</feature>
<keyword evidence="2 7" id="KW-0813">Transport</keyword>
<evidence type="ECO:0000256" key="3">
    <source>
        <dbReference type="ARBA" id="ARBA00022475"/>
    </source>
</evidence>
<dbReference type="InterPro" id="IPR050809">
    <property type="entry name" value="UgpAE/MalFG_permease"/>
</dbReference>
<dbReference type="PROSITE" id="PS50928">
    <property type="entry name" value="ABC_TM1"/>
    <property type="match status" value="1"/>
</dbReference>
<keyword evidence="4 7" id="KW-0812">Transmembrane</keyword>
<dbReference type="RefSeq" id="WP_358348162.1">
    <property type="nucleotide sequence ID" value="NZ_JBEZFP010000004.1"/>
</dbReference>
<evidence type="ECO:0000259" key="9">
    <source>
        <dbReference type="PROSITE" id="PS50928"/>
    </source>
</evidence>
<evidence type="ECO:0000256" key="5">
    <source>
        <dbReference type="ARBA" id="ARBA00022989"/>
    </source>
</evidence>
<dbReference type="Pfam" id="PF00528">
    <property type="entry name" value="BPD_transp_1"/>
    <property type="match status" value="1"/>
</dbReference>
<keyword evidence="3" id="KW-1003">Cell membrane</keyword>
<feature type="domain" description="ABC transmembrane type-1" evidence="9">
    <location>
        <begin position="91"/>
        <end position="448"/>
    </location>
</feature>
<feature type="transmembrane region" description="Helical" evidence="7">
    <location>
        <begin position="370"/>
        <end position="391"/>
    </location>
</feature>
<evidence type="ECO:0000313" key="11">
    <source>
        <dbReference type="Proteomes" id="UP001551482"/>
    </source>
</evidence>
<keyword evidence="5 7" id="KW-1133">Transmembrane helix</keyword>
<comment type="subcellular location">
    <subcellularLocation>
        <location evidence="1 7">Cell membrane</location>
        <topology evidence="1 7">Multi-pass membrane protein</topology>
    </subcellularLocation>
</comment>
<reference evidence="10 11" key="1">
    <citation type="submission" date="2024-06" db="EMBL/GenBank/DDBJ databases">
        <title>The Natural Products Discovery Center: Release of the First 8490 Sequenced Strains for Exploring Actinobacteria Biosynthetic Diversity.</title>
        <authorList>
            <person name="Kalkreuter E."/>
            <person name="Kautsar S.A."/>
            <person name="Yang D."/>
            <person name="Bader C.D."/>
            <person name="Teijaro C.N."/>
            <person name="Fluegel L."/>
            <person name="Davis C.M."/>
            <person name="Simpson J.R."/>
            <person name="Lauterbach L."/>
            <person name="Steele A.D."/>
            <person name="Gui C."/>
            <person name="Meng S."/>
            <person name="Li G."/>
            <person name="Viehrig K."/>
            <person name="Ye F."/>
            <person name="Su P."/>
            <person name="Kiefer A.F."/>
            <person name="Nichols A."/>
            <person name="Cepeda A.J."/>
            <person name="Yan W."/>
            <person name="Fan B."/>
            <person name="Jiang Y."/>
            <person name="Adhikari A."/>
            <person name="Zheng C.-J."/>
            <person name="Schuster L."/>
            <person name="Cowan T.M."/>
            <person name="Smanski M.J."/>
            <person name="Chevrette M.G."/>
            <person name="De Carvalho L.P.S."/>
            <person name="Shen B."/>
        </authorList>
    </citation>
    <scope>NUCLEOTIDE SEQUENCE [LARGE SCALE GENOMIC DNA]</scope>
    <source>
        <strain evidence="10 11">NPDC048946</strain>
    </source>
</reference>
<dbReference type="SUPFAM" id="SSF161098">
    <property type="entry name" value="MetI-like"/>
    <property type="match status" value="1"/>
</dbReference>
<dbReference type="CDD" id="cd06261">
    <property type="entry name" value="TM_PBP2"/>
    <property type="match status" value="1"/>
</dbReference>
<dbReference type="InterPro" id="IPR035906">
    <property type="entry name" value="MetI-like_sf"/>
</dbReference>
<evidence type="ECO:0000256" key="7">
    <source>
        <dbReference type="RuleBase" id="RU363032"/>
    </source>
</evidence>
<evidence type="ECO:0000256" key="4">
    <source>
        <dbReference type="ARBA" id="ARBA00022692"/>
    </source>
</evidence>
<comment type="caution">
    <text evidence="10">The sequence shown here is derived from an EMBL/GenBank/DDBJ whole genome shotgun (WGS) entry which is preliminary data.</text>
</comment>
<feature type="transmembrane region" description="Helical" evidence="7">
    <location>
        <begin position="34"/>
        <end position="60"/>
    </location>
</feature>
<gene>
    <name evidence="10" type="ORF">AB0C36_02735</name>
</gene>
<evidence type="ECO:0000256" key="2">
    <source>
        <dbReference type="ARBA" id="ARBA00022448"/>
    </source>
</evidence>
<dbReference type="PANTHER" id="PTHR43227">
    <property type="entry name" value="BLL4140 PROTEIN"/>
    <property type="match status" value="1"/>
</dbReference>
<feature type="region of interest" description="Disordered" evidence="8">
    <location>
        <begin position="1"/>
        <end position="25"/>
    </location>
</feature>